<dbReference type="PROSITE" id="PS51318">
    <property type="entry name" value="TAT"/>
    <property type="match status" value="1"/>
</dbReference>
<dbReference type="EMBL" id="PEOG01000008">
    <property type="protein sequence ID" value="PIM54698.1"/>
    <property type="molecule type" value="Genomic_DNA"/>
</dbReference>
<dbReference type="AlphaFoldDB" id="A0A2G9CE33"/>
<dbReference type="Proteomes" id="UP000231501">
    <property type="component" value="Unassembled WGS sequence"/>
</dbReference>
<sequence length="157" mass="16962">MYRCAPPALPRRRLLTTSAASTALAAVFAVLSTVATLGALTAPSTAHAQIAPGHRYFPQRALRGELVIGVTPDVKLNGKAARLAPGARIRNAVDQVATPGSLYDQKLTVLYTTDINGLLMDVWVLNEVELANKFWPTTPQQASQLVFDQASQVWRKP</sequence>
<name>A0A2G9CE33_9BURK</name>
<reference evidence="1 2" key="1">
    <citation type="submission" date="2017-11" db="EMBL/GenBank/DDBJ databases">
        <title>Draft genome sequence of Mitsuaria sp. HWN-4.</title>
        <authorList>
            <person name="Gundlapally S.R."/>
        </authorList>
    </citation>
    <scope>NUCLEOTIDE SEQUENCE [LARGE SCALE GENOMIC DNA]</scope>
    <source>
        <strain evidence="1 2">HWN-4</strain>
    </source>
</reference>
<evidence type="ECO:0000313" key="2">
    <source>
        <dbReference type="Proteomes" id="UP000231501"/>
    </source>
</evidence>
<dbReference type="InterPro" id="IPR006311">
    <property type="entry name" value="TAT_signal"/>
</dbReference>
<dbReference type="OrthoDB" id="7019622at2"/>
<proteinExistence type="predicted"/>
<keyword evidence="2" id="KW-1185">Reference proteome</keyword>
<gene>
    <name evidence="1" type="ORF">CS062_03535</name>
</gene>
<evidence type="ECO:0000313" key="1">
    <source>
        <dbReference type="EMBL" id="PIM54698.1"/>
    </source>
</evidence>
<dbReference type="RefSeq" id="WP_099860077.1">
    <property type="nucleotide sequence ID" value="NZ_PEOG01000008.1"/>
</dbReference>
<protein>
    <submittedName>
        <fullName evidence="1">Uncharacterized protein</fullName>
    </submittedName>
</protein>
<comment type="caution">
    <text evidence="1">The sequence shown here is derived from an EMBL/GenBank/DDBJ whole genome shotgun (WGS) entry which is preliminary data.</text>
</comment>
<organism evidence="1 2">
    <name type="scientific">Roseateles chitinivorans</name>
    <dbReference type="NCBI Taxonomy" id="2917965"/>
    <lineage>
        <taxon>Bacteria</taxon>
        <taxon>Pseudomonadati</taxon>
        <taxon>Pseudomonadota</taxon>
        <taxon>Betaproteobacteria</taxon>
        <taxon>Burkholderiales</taxon>
        <taxon>Sphaerotilaceae</taxon>
        <taxon>Roseateles</taxon>
    </lineage>
</organism>
<accession>A0A2G9CE33</accession>